<dbReference type="AlphaFoldDB" id="A0A9X2ZZ88"/>
<name>A0A9X2ZZ88_9BACT</name>
<accession>A0A9X2ZZ88</accession>
<gene>
    <name evidence="1" type="ORF">GGQ01_002321</name>
</gene>
<reference evidence="1" key="1">
    <citation type="submission" date="2022-08" db="EMBL/GenBank/DDBJ databases">
        <title>Genomic Encyclopedia of Type Strains, Phase V (KMG-V): Genome sequencing to study the core and pangenomes of soil and plant-associated prokaryotes.</title>
        <authorList>
            <person name="Whitman W."/>
        </authorList>
    </citation>
    <scope>NUCLEOTIDE SEQUENCE</scope>
    <source>
        <strain evidence="1">SP3012</strain>
    </source>
</reference>
<dbReference type="Proteomes" id="UP001155040">
    <property type="component" value="Unassembled WGS sequence"/>
</dbReference>
<evidence type="ECO:0000313" key="2">
    <source>
        <dbReference type="Proteomes" id="UP001155040"/>
    </source>
</evidence>
<protein>
    <submittedName>
        <fullName evidence="1">Uncharacterized protein</fullName>
    </submittedName>
</protein>
<sequence length="168" mass="18612">MELVTGDVNPESQIGYLIFTATDNSQNSYVLLAPSESTDPDYTFGSANFGRAVPLQKAEVEELTEGLRRTLKLWGESNSSTEGSFYEFLHAPEQEIRRVSQNVIQWQAAVKFTASHTPEGPSARLLLGDSPNESLQYVIEFDNRSDVSDFRDLLKSASNQLGTTVDTD</sequence>
<proteinExistence type="predicted"/>
<dbReference type="RefSeq" id="WP_259090994.1">
    <property type="nucleotide sequence ID" value="NZ_JANTZY010000019.1"/>
</dbReference>
<dbReference type="EMBL" id="JANUBF010000015">
    <property type="protein sequence ID" value="MCS4037241.1"/>
    <property type="molecule type" value="Genomic_DNA"/>
</dbReference>
<organism evidence="1 2">
    <name type="scientific">Salinibacter ruber</name>
    <dbReference type="NCBI Taxonomy" id="146919"/>
    <lineage>
        <taxon>Bacteria</taxon>
        <taxon>Pseudomonadati</taxon>
        <taxon>Rhodothermota</taxon>
        <taxon>Rhodothermia</taxon>
        <taxon>Rhodothermales</taxon>
        <taxon>Salinibacteraceae</taxon>
        <taxon>Salinibacter</taxon>
    </lineage>
</organism>
<comment type="caution">
    <text evidence="1">The sequence shown here is derived from an EMBL/GenBank/DDBJ whole genome shotgun (WGS) entry which is preliminary data.</text>
</comment>
<evidence type="ECO:0000313" key="1">
    <source>
        <dbReference type="EMBL" id="MCS4037241.1"/>
    </source>
</evidence>